<evidence type="ECO:0000259" key="11">
    <source>
        <dbReference type="PROSITE" id="PS00125"/>
    </source>
</evidence>
<feature type="region of interest" description="Disordered" evidence="10">
    <location>
        <begin position="1"/>
        <end position="64"/>
    </location>
</feature>
<evidence type="ECO:0000256" key="10">
    <source>
        <dbReference type="SAM" id="MobiDB-lite"/>
    </source>
</evidence>
<dbReference type="RefSeq" id="XP_011392003.1">
    <property type="nucleotide sequence ID" value="XM_011393701.1"/>
</dbReference>
<evidence type="ECO:0000256" key="5">
    <source>
        <dbReference type="ARBA" id="ARBA00022801"/>
    </source>
</evidence>
<dbReference type="EC" id="3.1.3.16" evidence="9"/>
<feature type="repeat" description="TPR" evidence="8">
    <location>
        <begin position="95"/>
        <end position="128"/>
    </location>
</feature>
<dbReference type="InterPro" id="IPR011990">
    <property type="entry name" value="TPR-like_helical_dom_sf"/>
</dbReference>
<dbReference type="PROSITE" id="PS00125">
    <property type="entry name" value="SER_THR_PHOSPHATASE"/>
    <property type="match status" value="1"/>
</dbReference>
<dbReference type="InterPro" id="IPR051134">
    <property type="entry name" value="PPP_phosphatase"/>
</dbReference>
<feature type="active site" description="Proton donor/acceptor" evidence="7">
    <location>
        <position position="354"/>
    </location>
</feature>
<dbReference type="InterPro" id="IPR006186">
    <property type="entry name" value="Ser/Thr-sp_prot-phosphatase"/>
</dbReference>
<dbReference type="GeneID" id="23565218"/>
<dbReference type="InterPro" id="IPR029052">
    <property type="entry name" value="Metallo-depent_PP-like"/>
</dbReference>
<feature type="domain" description="Serine/threonine specific protein phosphatases" evidence="11">
    <location>
        <begin position="350"/>
        <end position="355"/>
    </location>
</feature>
<evidence type="ECO:0000256" key="6">
    <source>
        <dbReference type="ARBA" id="ARBA00023211"/>
    </source>
</evidence>
<dbReference type="OrthoDB" id="445564at2759"/>
<dbReference type="SMART" id="SM00156">
    <property type="entry name" value="PP2Ac"/>
    <property type="match status" value="1"/>
</dbReference>
<accession>A0A0D1DUL5</accession>
<dbReference type="PANTHER" id="PTHR45668:SF5">
    <property type="entry name" value="SERINE_THREONINE-PROTEIN PHOSPHATASE 5"/>
    <property type="match status" value="1"/>
</dbReference>
<evidence type="ECO:0000256" key="3">
    <source>
        <dbReference type="ARBA" id="ARBA00022723"/>
    </source>
</evidence>
<dbReference type="eggNOG" id="KOG0376">
    <property type="taxonomic scope" value="Eukaryota"/>
</dbReference>
<dbReference type="VEuPathDB" id="FungiDB:UMAG_05285"/>
<gene>
    <name evidence="12" type="ORF">UMAG_05285</name>
</gene>
<evidence type="ECO:0000256" key="4">
    <source>
        <dbReference type="ARBA" id="ARBA00022737"/>
    </source>
</evidence>
<evidence type="ECO:0000256" key="9">
    <source>
        <dbReference type="RuleBase" id="RU004273"/>
    </source>
</evidence>
<keyword evidence="4" id="KW-0677">Repeat</keyword>
<keyword evidence="3" id="KW-0479">Metal-binding</keyword>
<protein>
    <recommendedName>
        <fullName evidence="9">Serine/threonine-protein phosphatase</fullName>
        <ecNumber evidence="9">3.1.3.16</ecNumber>
    </recommendedName>
</protein>
<name>A0A0D1DUL5_MYCMD</name>
<keyword evidence="6" id="KW-0464">Manganese</keyword>
<dbReference type="InParanoid" id="A0A0D1DUL5"/>
<dbReference type="Pfam" id="PF00149">
    <property type="entry name" value="Metallophos"/>
    <property type="match status" value="1"/>
</dbReference>
<feature type="compositionally biased region" description="Low complexity" evidence="10">
    <location>
        <begin position="1"/>
        <end position="15"/>
    </location>
</feature>
<evidence type="ECO:0000313" key="13">
    <source>
        <dbReference type="Proteomes" id="UP000000561"/>
    </source>
</evidence>
<sequence length="583" mass="65319">MSESSSTASSSSTSSINANVTDSDNTSATSADVPSSSSNQDLQLAAQQVPEEVDQEKKAQAQEHKLKGNEHFSAQRFDAAKHEYTLAIDLDPTIAAFYTNRAASENMLEQYNLAIEDANQAIKLDPSYVKAYFRRATAYFKSNNLEAALQDFEHVLVHEPSNAFVQKQIEQVSSRIRKESFFSAIQVREPHYGSPDYESYFTDPDMSSRYTSVSQDYNGPRLADGDDPETAHLGKIDQAFIDGMIQYFKDGKRLPRRYAWQIILGAIRTLKQEPTVVDYHIAQGTTIDVIGDTHGQFFDFVHLLGLTGPPSDTHAVLFNGDFVDRGSWSVEIALTVFAYKWLYPKTTLINRGNHETKEMNHIYGFEDEVEAKFDSTTYQLFTDAFVALPLATLITASRPPLTGDQLPASFSIAQREPIVEPETGFKRFFVVHGGLFSRDDVTLDRIRALNRFQQRQPGEDGLMMELLWSDPQTEPGRAPSKRGVATGFGPDVTKAWCELNHITAVLRSHEVRMGGYEEEHDGLCCTIFSAPNYCDSTGNLGAFARIDDQGTIHYTKFEAQPHPDMKPMAYGSRVNSIYRNYGF</sequence>
<dbReference type="Gene3D" id="3.60.21.10">
    <property type="match status" value="1"/>
</dbReference>
<proteinExistence type="inferred from homology"/>
<dbReference type="SUPFAM" id="SSF48452">
    <property type="entry name" value="TPR-like"/>
    <property type="match status" value="1"/>
</dbReference>
<dbReference type="GO" id="GO:0005829">
    <property type="term" value="C:cytosol"/>
    <property type="evidence" value="ECO:0000318"/>
    <property type="project" value="GO_Central"/>
</dbReference>
<dbReference type="FunCoup" id="A0A0D1DUL5">
    <property type="interactions" value="828"/>
</dbReference>
<organism evidence="12 13">
    <name type="scientific">Mycosarcoma maydis</name>
    <name type="common">Corn smut fungus</name>
    <name type="synonym">Ustilago maydis</name>
    <dbReference type="NCBI Taxonomy" id="5270"/>
    <lineage>
        <taxon>Eukaryota</taxon>
        <taxon>Fungi</taxon>
        <taxon>Dikarya</taxon>
        <taxon>Basidiomycota</taxon>
        <taxon>Ustilaginomycotina</taxon>
        <taxon>Ustilaginomycetes</taxon>
        <taxon>Ustilaginales</taxon>
        <taxon>Ustilaginaceae</taxon>
        <taxon>Mycosarcoma</taxon>
    </lineage>
</organism>
<dbReference type="GO" id="GO:0005634">
    <property type="term" value="C:nucleus"/>
    <property type="evidence" value="ECO:0000318"/>
    <property type="project" value="GO_Central"/>
</dbReference>
<evidence type="ECO:0000256" key="1">
    <source>
        <dbReference type="ARBA" id="ARBA00001936"/>
    </source>
</evidence>
<dbReference type="GO" id="GO:0004722">
    <property type="term" value="F:protein serine/threonine phosphatase activity"/>
    <property type="evidence" value="ECO:0000318"/>
    <property type="project" value="GO_Central"/>
</dbReference>
<dbReference type="STRING" id="237631.A0A0D1DUL5"/>
<comment type="similarity">
    <text evidence="2">Belongs to the PPP phosphatase family. PP-5 (PP-T) subfamily.</text>
</comment>
<feature type="compositionally biased region" description="Basic and acidic residues" evidence="10">
    <location>
        <begin position="55"/>
        <end position="64"/>
    </location>
</feature>
<reference evidence="12 13" key="1">
    <citation type="journal article" date="2006" name="Nature">
        <title>Insights from the genome of the biotrophic fungal plant pathogen Ustilago maydis.</title>
        <authorList>
            <person name="Kamper J."/>
            <person name="Kahmann R."/>
            <person name="Bolker M."/>
            <person name="Ma L.J."/>
            <person name="Brefort T."/>
            <person name="Saville B.J."/>
            <person name="Banuett F."/>
            <person name="Kronstad J.W."/>
            <person name="Gold S.E."/>
            <person name="Muller O."/>
            <person name="Perlin M.H."/>
            <person name="Wosten H.A."/>
            <person name="de Vries R."/>
            <person name="Ruiz-Herrera J."/>
            <person name="Reynaga-Pena C.G."/>
            <person name="Snetselaar K."/>
            <person name="McCann M."/>
            <person name="Perez-Martin J."/>
            <person name="Feldbrugge M."/>
            <person name="Basse C.W."/>
            <person name="Steinberg G."/>
            <person name="Ibeas J.I."/>
            <person name="Holloman W."/>
            <person name="Guzman P."/>
            <person name="Farman M."/>
            <person name="Stajich J.E."/>
            <person name="Sentandreu R."/>
            <person name="Gonzalez-Prieto J.M."/>
            <person name="Kennell J.C."/>
            <person name="Molina L."/>
            <person name="Schirawski J."/>
            <person name="Mendoza-Mendoza A."/>
            <person name="Greilinger D."/>
            <person name="Munch K."/>
            <person name="Rossel N."/>
            <person name="Scherer M."/>
            <person name="Vranes M."/>
            <person name="Ladendorf O."/>
            <person name="Vincon V."/>
            <person name="Fuchs U."/>
            <person name="Sandrock B."/>
            <person name="Meng S."/>
            <person name="Ho E.C."/>
            <person name="Cahill M.J."/>
            <person name="Boyce K.J."/>
            <person name="Klose J."/>
            <person name="Klosterman S.J."/>
            <person name="Deelstra H.J."/>
            <person name="Ortiz-Castellanos L."/>
            <person name="Li W."/>
            <person name="Sanchez-Alonso P."/>
            <person name="Schreier P.H."/>
            <person name="Hauser-Hahn I."/>
            <person name="Vaupel M."/>
            <person name="Koopmann E."/>
            <person name="Friedrich G."/>
            <person name="Voss H."/>
            <person name="Schluter T."/>
            <person name="Margolis J."/>
            <person name="Platt D."/>
            <person name="Swimmer C."/>
            <person name="Gnirke A."/>
            <person name="Chen F."/>
            <person name="Vysotskaia V."/>
            <person name="Mannhaupt G."/>
            <person name="Guldener U."/>
            <person name="Munsterkotter M."/>
            <person name="Haase D."/>
            <person name="Oesterheld M."/>
            <person name="Mewes H.W."/>
            <person name="Mauceli E.W."/>
            <person name="DeCaprio D."/>
            <person name="Wade C.M."/>
            <person name="Butler J."/>
            <person name="Young S."/>
            <person name="Jaffe D.B."/>
            <person name="Calvo S."/>
            <person name="Nusbaum C."/>
            <person name="Galagan J."/>
            <person name="Birren B.W."/>
        </authorList>
    </citation>
    <scope>NUCLEOTIDE SEQUENCE [LARGE SCALE GENOMIC DNA]</scope>
    <source>
        <strain evidence="13">DSM 14603 / FGSC 9021 / UM521</strain>
    </source>
</reference>
<evidence type="ECO:0000256" key="2">
    <source>
        <dbReference type="ARBA" id="ARBA00008786"/>
    </source>
</evidence>
<dbReference type="GO" id="GO:0046872">
    <property type="term" value="F:metal ion binding"/>
    <property type="evidence" value="ECO:0007669"/>
    <property type="project" value="UniProtKB-KW"/>
</dbReference>
<feature type="repeat" description="TPR" evidence="8">
    <location>
        <begin position="129"/>
        <end position="162"/>
    </location>
</feature>
<dbReference type="InterPro" id="IPR013235">
    <property type="entry name" value="PPP_dom"/>
</dbReference>
<dbReference type="PIRSF" id="PIRSF033096">
    <property type="entry name" value="PPPtase_5"/>
    <property type="match status" value="1"/>
</dbReference>
<dbReference type="PANTHER" id="PTHR45668">
    <property type="entry name" value="SERINE/THREONINE-PROTEIN PHOSPHATASE 5-RELATED"/>
    <property type="match status" value="1"/>
</dbReference>
<dbReference type="KEGG" id="uma:UMAG_05285"/>
<feature type="compositionally biased region" description="Polar residues" evidence="10">
    <location>
        <begin position="16"/>
        <end position="25"/>
    </location>
</feature>
<keyword evidence="8" id="KW-0802">TPR repeat</keyword>
<evidence type="ECO:0000256" key="7">
    <source>
        <dbReference type="PIRSR" id="PIRSR033096-1"/>
    </source>
</evidence>
<dbReference type="Proteomes" id="UP000000561">
    <property type="component" value="Chromosome 19"/>
</dbReference>
<evidence type="ECO:0000313" key="12">
    <source>
        <dbReference type="EMBL" id="KIS66285.1"/>
    </source>
</evidence>
<dbReference type="InterPro" id="IPR019734">
    <property type="entry name" value="TPR_rpt"/>
</dbReference>
<dbReference type="OMA" id="IHKKYAF"/>
<dbReference type="PROSITE" id="PS50005">
    <property type="entry name" value="TPR"/>
    <property type="match status" value="2"/>
</dbReference>
<dbReference type="EMBL" id="CM003158">
    <property type="protein sequence ID" value="KIS66285.1"/>
    <property type="molecule type" value="Genomic_DNA"/>
</dbReference>
<dbReference type="Gene3D" id="1.25.40.10">
    <property type="entry name" value="Tetratricopeptide repeat domain"/>
    <property type="match status" value="1"/>
</dbReference>
<comment type="cofactor">
    <cofactor evidence="1">
        <name>Mn(2+)</name>
        <dbReference type="ChEBI" id="CHEBI:29035"/>
    </cofactor>
</comment>
<evidence type="ECO:0000256" key="8">
    <source>
        <dbReference type="PROSITE-ProRule" id="PRU00339"/>
    </source>
</evidence>
<comment type="catalytic activity">
    <reaction evidence="9">
        <text>O-phospho-L-threonyl-[protein] + H2O = L-threonyl-[protein] + phosphate</text>
        <dbReference type="Rhea" id="RHEA:47004"/>
        <dbReference type="Rhea" id="RHEA-COMP:11060"/>
        <dbReference type="Rhea" id="RHEA-COMP:11605"/>
        <dbReference type="ChEBI" id="CHEBI:15377"/>
        <dbReference type="ChEBI" id="CHEBI:30013"/>
        <dbReference type="ChEBI" id="CHEBI:43474"/>
        <dbReference type="ChEBI" id="CHEBI:61977"/>
        <dbReference type="EC" id="3.1.3.16"/>
    </reaction>
</comment>
<keyword evidence="5 9" id="KW-0378">Hydrolase</keyword>
<dbReference type="AlphaFoldDB" id="A0A0D1DUL5"/>
<dbReference type="SMART" id="SM00028">
    <property type="entry name" value="TPR"/>
    <property type="match status" value="3"/>
</dbReference>
<dbReference type="SUPFAM" id="SSF56300">
    <property type="entry name" value="Metallo-dependent phosphatases"/>
    <property type="match status" value="1"/>
</dbReference>
<dbReference type="Pfam" id="PF08321">
    <property type="entry name" value="PPP5"/>
    <property type="match status" value="1"/>
</dbReference>
<dbReference type="Pfam" id="PF13181">
    <property type="entry name" value="TPR_8"/>
    <property type="match status" value="1"/>
</dbReference>
<keyword evidence="13" id="KW-1185">Reference proteome</keyword>
<dbReference type="InterPro" id="IPR004843">
    <property type="entry name" value="Calcineurin-like_PHP"/>
</dbReference>
<dbReference type="PRINTS" id="PR00114">
    <property type="entry name" value="STPHPHTASE"/>
</dbReference>
<feature type="compositionally biased region" description="Low complexity" evidence="10">
    <location>
        <begin position="26"/>
        <end position="38"/>
    </location>
</feature>